<dbReference type="PRINTS" id="PR00368">
    <property type="entry name" value="FADPNR"/>
</dbReference>
<dbReference type="Gene3D" id="3.50.50.60">
    <property type="entry name" value="FAD/NAD(P)-binding domain"/>
    <property type="match status" value="1"/>
</dbReference>
<evidence type="ECO:0000256" key="11">
    <source>
        <dbReference type="NCBIfam" id="TIGR00551"/>
    </source>
</evidence>
<keyword evidence="6 13" id="KW-0285">Flavoprotein</keyword>
<sequence>MRKADVVIIGSGIAALMAAEEICQSKNVILFTKKKIFDSNSMLAQGGIAAVMTDDDSWELHQQDTLEAGCYVNNEKAVEELVKNGTKSMEDLVSFGMKFDMDPNGKFHLGREGAHRKNRILHAGGDATGKHLVETMYKRLKDKITIIENEMAIDFIIKDHKCVGVYALSENGELKMYYANSTLLATGGIGSMYQFSSNNQWITGDGIAMAYRAGCEMADLEFVQFHPTMLYINGECKGLVSEAVRGEGAYLVTKNGRRIMKGIHPFEDLAPRDVVSRAIYNEMKNGEEIYLCISSIDNFEERFPTISSNVKSNGIDIADGYIPVVPGAHFHMGGVKTNTNGETNIPGLFAVGEVASTGVHGANRLASNSLLEGIVFGKKVARFIAKLPSMMIDMNVMNYEIPRVRTLPTKNDIRDMMMKYVGIVRTEEGLAKVISYFTYYLESVEIETHAMTLEELEIYNMITTGKLVADAALNRKESIGSHFIEIVNEPANL</sequence>
<dbReference type="GO" id="GO:0034628">
    <property type="term" value="P:'de novo' NAD+ biosynthetic process from L-aspartate"/>
    <property type="evidence" value="ECO:0007669"/>
    <property type="project" value="TreeGrafter"/>
</dbReference>
<dbReference type="AlphaFoldDB" id="A0A8J3AI03"/>
<reference evidence="17" key="1">
    <citation type="journal article" date="2019" name="Int. J. Syst. Evol. Microbiol.">
        <title>The Global Catalogue of Microorganisms (GCM) 10K type strain sequencing project: providing services to taxonomists for standard genome sequencing and annotation.</title>
        <authorList>
            <consortium name="The Broad Institute Genomics Platform"/>
            <consortium name="The Broad Institute Genome Sequencing Center for Infectious Disease"/>
            <person name="Wu L."/>
            <person name="Ma J."/>
        </authorList>
    </citation>
    <scope>NUCLEOTIDE SEQUENCE [LARGE SCALE GENOMIC DNA]</scope>
    <source>
        <strain evidence="17">CGMCC 1.14993</strain>
    </source>
</reference>
<feature type="active site" description="Proton acceptor" evidence="12">
    <location>
        <position position="272"/>
    </location>
</feature>
<proteinExistence type="inferred from homology"/>
<evidence type="ECO:0000256" key="13">
    <source>
        <dbReference type="RuleBase" id="RU362049"/>
    </source>
</evidence>
<dbReference type="PIRSF" id="PIRSF000171">
    <property type="entry name" value="SDHA_APRA_LASPO"/>
    <property type="match status" value="1"/>
</dbReference>
<dbReference type="NCBIfam" id="TIGR00551">
    <property type="entry name" value="nadB"/>
    <property type="match status" value="1"/>
</dbReference>
<dbReference type="InterPro" id="IPR027477">
    <property type="entry name" value="Succ_DH/fumarate_Rdtase_cat_sf"/>
</dbReference>
<dbReference type="OrthoDB" id="9806724at2"/>
<dbReference type="InterPro" id="IPR036188">
    <property type="entry name" value="FAD/NAD-bd_sf"/>
</dbReference>
<evidence type="ECO:0000256" key="9">
    <source>
        <dbReference type="ARBA" id="ARBA00023002"/>
    </source>
</evidence>
<comment type="caution">
    <text evidence="16">The sequence shown here is derived from an EMBL/GenBank/DDBJ whole genome shotgun (WGS) entry which is preliminary data.</text>
</comment>
<name>A0A8J3AI03_9BACI</name>
<dbReference type="PANTHER" id="PTHR42716:SF2">
    <property type="entry name" value="L-ASPARTATE OXIDASE, CHLOROPLASTIC"/>
    <property type="match status" value="1"/>
</dbReference>
<evidence type="ECO:0000259" key="15">
    <source>
        <dbReference type="Pfam" id="PF02910"/>
    </source>
</evidence>
<evidence type="ECO:0000256" key="3">
    <source>
        <dbReference type="ARBA" id="ARBA00008562"/>
    </source>
</evidence>
<dbReference type="InterPro" id="IPR015939">
    <property type="entry name" value="Fum_Rdtase/Succ_DH_flav-like_C"/>
</dbReference>
<evidence type="ECO:0000256" key="7">
    <source>
        <dbReference type="ARBA" id="ARBA00022642"/>
    </source>
</evidence>
<dbReference type="SUPFAM" id="SSF56425">
    <property type="entry name" value="Succinate dehydrogenase/fumarate reductase flavoprotein, catalytic domain"/>
    <property type="match status" value="1"/>
</dbReference>
<dbReference type="Pfam" id="PF00890">
    <property type="entry name" value="FAD_binding_2"/>
    <property type="match status" value="1"/>
</dbReference>
<dbReference type="Gene3D" id="1.20.58.100">
    <property type="entry name" value="Fumarate reductase/succinate dehydrogenase flavoprotein-like, C-terminal domain"/>
    <property type="match status" value="1"/>
</dbReference>
<evidence type="ECO:0000256" key="10">
    <source>
        <dbReference type="ARBA" id="ARBA00048305"/>
    </source>
</evidence>
<dbReference type="FunFam" id="3.90.700.10:FF:000002">
    <property type="entry name" value="L-aspartate oxidase"/>
    <property type="match status" value="1"/>
</dbReference>
<dbReference type="InterPro" id="IPR037099">
    <property type="entry name" value="Fum_R/Succ_DH_flav-like_C_sf"/>
</dbReference>
<dbReference type="EC" id="1.4.3.16" evidence="4 11"/>
<evidence type="ECO:0000256" key="5">
    <source>
        <dbReference type="ARBA" id="ARBA00021901"/>
    </source>
</evidence>
<dbReference type="RefSeq" id="WP_088004112.1">
    <property type="nucleotide sequence ID" value="NZ_BMHB01000001.1"/>
</dbReference>
<evidence type="ECO:0000256" key="2">
    <source>
        <dbReference type="ARBA" id="ARBA00004950"/>
    </source>
</evidence>
<dbReference type="EMBL" id="BMHB01000001">
    <property type="protein sequence ID" value="GGI10520.1"/>
    <property type="molecule type" value="Genomic_DNA"/>
</dbReference>
<comment type="pathway">
    <text evidence="2 13">Cofactor biosynthesis; NAD(+) biosynthesis; iminoaspartate from L-aspartate (oxidase route): step 1/1.</text>
</comment>
<evidence type="ECO:0000256" key="4">
    <source>
        <dbReference type="ARBA" id="ARBA00012173"/>
    </source>
</evidence>
<comment type="similarity">
    <text evidence="3 13">Belongs to the FAD-dependent oxidoreductase 2 family. NadB subfamily.</text>
</comment>
<dbReference type="UniPathway" id="UPA00253">
    <property type="reaction ID" value="UER00326"/>
</dbReference>
<evidence type="ECO:0000256" key="12">
    <source>
        <dbReference type="PIRSR" id="PIRSR000171-1"/>
    </source>
</evidence>
<evidence type="ECO:0000256" key="8">
    <source>
        <dbReference type="ARBA" id="ARBA00022827"/>
    </source>
</evidence>
<keyword evidence="9 13" id="KW-0560">Oxidoreductase</keyword>
<dbReference type="PANTHER" id="PTHR42716">
    <property type="entry name" value="L-ASPARTATE OXIDASE"/>
    <property type="match status" value="1"/>
</dbReference>
<dbReference type="GO" id="GO:0005737">
    <property type="term" value="C:cytoplasm"/>
    <property type="evidence" value="ECO:0007669"/>
    <property type="project" value="UniProtKB-SubCell"/>
</dbReference>
<accession>A0A8J3AI03</accession>
<dbReference type="Gene3D" id="3.90.700.10">
    <property type="entry name" value="Succinate dehydrogenase/fumarate reductase flavoprotein, catalytic domain"/>
    <property type="match status" value="1"/>
</dbReference>
<evidence type="ECO:0000259" key="14">
    <source>
        <dbReference type="Pfam" id="PF00890"/>
    </source>
</evidence>
<keyword evidence="8 13" id="KW-0274">FAD</keyword>
<dbReference type="InterPro" id="IPR003953">
    <property type="entry name" value="FAD-dep_OxRdtase_2_FAD-bd"/>
</dbReference>
<keyword evidence="17" id="KW-1185">Reference proteome</keyword>
<dbReference type="Proteomes" id="UP000626244">
    <property type="component" value="Unassembled WGS sequence"/>
</dbReference>
<dbReference type="GO" id="GO:0033765">
    <property type="term" value="F:steroid dehydrogenase activity, acting on the CH-CH group of donors"/>
    <property type="evidence" value="ECO:0007669"/>
    <property type="project" value="UniProtKB-ARBA"/>
</dbReference>
<comment type="catalytic activity">
    <reaction evidence="10">
        <text>L-aspartate + O2 = iminosuccinate + H2O2</text>
        <dbReference type="Rhea" id="RHEA:25876"/>
        <dbReference type="ChEBI" id="CHEBI:15379"/>
        <dbReference type="ChEBI" id="CHEBI:16240"/>
        <dbReference type="ChEBI" id="CHEBI:29991"/>
        <dbReference type="ChEBI" id="CHEBI:77875"/>
        <dbReference type="EC" id="1.4.3.16"/>
    </reaction>
    <physiologicalReaction direction="left-to-right" evidence="10">
        <dbReference type="Rhea" id="RHEA:25877"/>
    </physiologicalReaction>
</comment>
<evidence type="ECO:0000313" key="17">
    <source>
        <dbReference type="Proteomes" id="UP000626244"/>
    </source>
</evidence>
<gene>
    <name evidence="16" type="ORF">GCM10007380_03210</name>
</gene>
<keyword evidence="7 13" id="KW-0662">Pyridine nucleotide biosynthesis</keyword>
<dbReference type="InterPro" id="IPR005288">
    <property type="entry name" value="NadB"/>
</dbReference>
<organism evidence="16 17">
    <name type="scientific">Gottfriedia solisilvae</name>
    <dbReference type="NCBI Taxonomy" id="1516104"/>
    <lineage>
        <taxon>Bacteria</taxon>
        <taxon>Bacillati</taxon>
        <taxon>Bacillota</taxon>
        <taxon>Bacilli</taxon>
        <taxon>Bacillales</taxon>
        <taxon>Bacillaceae</taxon>
        <taxon>Gottfriedia</taxon>
    </lineage>
</organism>
<comment type="cofactor">
    <cofactor evidence="1 13">
        <name>FAD</name>
        <dbReference type="ChEBI" id="CHEBI:57692"/>
    </cofactor>
</comment>
<feature type="domain" description="FAD-dependent oxidoreductase 2 FAD-binding" evidence="14">
    <location>
        <begin position="5"/>
        <end position="370"/>
    </location>
</feature>
<dbReference type="GO" id="GO:0008734">
    <property type="term" value="F:L-aspartate oxidase activity"/>
    <property type="evidence" value="ECO:0007669"/>
    <property type="project" value="UniProtKB-UniRule"/>
</dbReference>
<protein>
    <recommendedName>
        <fullName evidence="5 11">L-aspartate oxidase</fullName>
        <ecNumber evidence="4 11">1.4.3.16</ecNumber>
    </recommendedName>
</protein>
<comment type="function">
    <text evidence="13">Catalyzes the oxidation of L-aspartate to iminoaspartate.</text>
</comment>
<evidence type="ECO:0000256" key="6">
    <source>
        <dbReference type="ARBA" id="ARBA00022630"/>
    </source>
</evidence>
<feature type="domain" description="Fumarate reductase/succinate dehydrogenase flavoprotein-like C-terminal" evidence="15">
    <location>
        <begin position="411"/>
        <end position="483"/>
    </location>
</feature>
<dbReference type="Pfam" id="PF02910">
    <property type="entry name" value="Succ_DH_flav_C"/>
    <property type="match status" value="1"/>
</dbReference>
<evidence type="ECO:0000313" key="16">
    <source>
        <dbReference type="EMBL" id="GGI10520.1"/>
    </source>
</evidence>
<dbReference type="NCBIfam" id="NF005978">
    <property type="entry name" value="PRK08071.1"/>
    <property type="match status" value="1"/>
</dbReference>
<evidence type="ECO:0000256" key="1">
    <source>
        <dbReference type="ARBA" id="ARBA00001974"/>
    </source>
</evidence>
<dbReference type="SUPFAM" id="SSF46977">
    <property type="entry name" value="Succinate dehydrogenase/fumarate reductase flavoprotein C-terminal domain"/>
    <property type="match status" value="1"/>
</dbReference>
<comment type="subcellular location">
    <subcellularLocation>
        <location evidence="13">Cytoplasm</location>
    </subcellularLocation>
</comment>
<dbReference type="SUPFAM" id="SSF51905">
    <property type="entry name" value="FAD/NAD(P)-binding domain"/>
    <property type="match status" value="1"/>
</dbReference>